<dbReference type="AlphaFoldDB" id="A0A7S3HRK4"/>
<feature type="compositionally biased region" description="Acidic residues" evidence="1">
    <location>
        <begin position="620"/>
        <end position="633"/>
    </location>
</feature>
<dbReference type="Gene3D" id="3.50.50.60">
    <property type="entry name" value="FAD/NAD(P)-binding domain"/>
    <property type="match status" value="2"/>
</dbReference>
<dbReference type="SUPFAM" id="SSF54373">
    <property type="entry name" value="FAD-linked reductases, C-terminal domain"/>
    <property type="match status" value="1"/>
</dbReference>
<accession>A0A7S3HRK4</accession>
<feature type="region of interest" description="Disordered" evidence="1">
    <location>
        <begin position="574"/>
        <end position="640"/>
    </location>
</feature>
<reference evidence="3" key="1">
    <citation type="submission" date="2021-01" db="EMBL/GenBank/DDBJ databases">
        <authorList>
            <person name="Corre E."/>
            <person name="Pelletier E."/>
            <person name="Niang G."/>
            <person name="Scheremetjew M."/>
            <person name="Finn R."/>
            <person name="Kale V."/>
            <person name="Holt S."/>
            <person name="Cochrane G."/>
            <person name="Meng A."/>
            <person name="Brown T."/>
            <person name="Cohen L."/>
        </authorList>
    </citation>
    <scope>NUCLEOTIDE SEQUENCE</scope>
    <source>
        <strain evidence="3">CCAP 955/1</strain>
    </source>
</reference>
<dbReference type="InterPro" id="IPR002937">
    <property type="entry name" value="Amino_oxidase"/>
</dbReference>
<dbReference type="SUPFAM" id="SSF51905">
    <property type="entry name" value="FAD/NAD(P)-binding domain"/>
    <property type="match status" value="1"/>
</dbReference>
<dbReference type="GO" id="GO:0016491">
    <property type="term" value="F:oxidoreductase activity"/>
    <property type="evidence" value="ECO:0007669"/>
    <property type="project" value="InterPro"/>
</dbReference>
<feature type="domain" description="Amine oxidase" evidence="2">
    <location>
        <begin position="309"/>
        <end position="494"/>
    </location>
</feature>
<dbReference type="Pfam" id="PF01593">
    <property type="entry name" value="Amino_oxidase"/>
    <property type="match status" value="2"/>
</dbReference>
<dbReference type="PANTHER" id="PTHR10742:SF410">
    <property type="entry name" value="LYSINE-SPECIFIC HISTONE DEMETHYLASE 2"/>
    <property type="match status" value="1"/>
</dbReference>
<feature type="compositionally biased region" description="Low complexity" evidence="1">
    <location>
        <begin position="578"/>
        <end position="596"/>
    </location>
</feature>
<evidence type="ECO:0000313" key="3">
    <source>
        <dbReference type="EMBL" id="CAE0302693.1"/>
    </source>
</evidence>
<dbReference type="InterPro" id="IPR050281">
    <property type="entry name" value="Flavin_monoamine_oxidase"/>
</dbReference>
<feature type="domain" description="Amine oxidase" evidence="2">
    <location>
        <begin position="18"/>
        <end position="267"/>
    </location>
</feature>
<dbReference type="EMBL" id="HBIC01061439">
    <property type="protein sequence ID" value="CAE0302693.1"/>
    <property type="molecule type" value="Transcribed_RNA"/>
</dbReference>
<evidence type="ECO:0000256" key="1">
    <source>
        <dbReference type="SAM" id="MobiDB-lite"/>
    </source>
</evidence>
<proteinExistence type="predicted"/>
<dbReference type="Gene3D" id="3.90.660.10">
    <property type="match status" value="1"/>
</dbReference>
<sequence>MYQDAKAKRVVVIGAGASGIGAARTLSAAGAEVIILEGRDRIGGRMRKHCLTKNLSNASGAETSVDHFVNIQLGANWIHGMEAATNPMFEVAQKLGLELHQTSSDDDPGDDVILFDSGDFKRADSSDSDIFAKVGYSRVTKEDYHESLSRYEWIKEYVDHIQFNYEKDDISLQAAFDLALKASESEIFGPCPSAQRRCLNWMYDRVSIDLGAHISKVSLNCYAEGVSDGQGGEALVKHIGYSGILDHLATEFPLDIRLNRQVASIAVLDAAPSSLSEFGESAIFDHPSEEELEKMGAELQHCTLKNGHFVCVTCTDGETFVADACIVTVPVGALQAESIAFQPRPPSVITSVCSSLKLGLMNLVWLWYPHVFWPEECNFLGVARDRDGTNAGDNAGDNTIVKFSTFLVPPVFDNFGVRQPVLMCQIVGPYATTIESMSDADIAAEATSTLRRMFGAQAEVPDALGCAHSQWGSDPMARGSWSYFPFRSTSNGYASDTSVSTPECVMSLESVSAELMSARSEVTTLSTSTTSAEVAPVSVPLGALLQTTRPARAARSPLRSVTISEAAATVYPLASPYSPHSLSATTPTAATSMIPSHTPRGHYYSSDATGYTSEGTVDSESTDSDDSDSEDSDSPPANANMSLYSRHTLQQDQQKGLSASSSDEYARRSVDDIVSAHICYASEAMSVLNRGTVHGAYMSGIREATKILSYLDSAR</sequence>
<dbReference type="InterPro" id="IPR036188">
    <property type="entry name" value="FAD/NAD-bd_sf"/>
</dbReference>
<dbReference type="PANTHER" id="PTHR10742">
    <property type="entry name" value="FLAVIN MONOAMINE OXIDASE"/>
    <property type="match status" value="1"/>
</dbReference>
<gene>
    <name evidence="3" type="ORF">SELO1098_LOCUS31551</name>
</gene>
<evidence type="ECO:0000259" key="2">
    <source>
        <dbReference type="Pfam" id="PF01593"/>
    </source>
</evidence>
<protein>
    <recommendedName>
        <fullName evidence="2">Amine oxidase domain-containing protein</fullName>
    </recommendedName>
</protein>
<name>A0A7S3HRK4_9STRA</name>
<organism evidence="3">
    <name type="scientific">Spumella elongata</name>
    <dbReference type="NCBI Taxonomy" id="89044"/>
    <lineage>
        <taxon>Eukaryota</taxon>
        <taxon>Sar</taxon>
        <taxon>Stramenopiles</taxon>
        <taxon>Ochrophyta</taxon>
        <taxon>Chrysophyceae</taxon>
        <taxon>Chromulinales</taxon>
        <taxon>Chromulinaceae</taxon>
        <taxon>Spumella</taxon>
    </lineage>
</organism>